<proteinExistence type="predicted"/>
<feature type="transmembrane region" description="Helical" evidence="1">
    <location>
        <begin position="7"/>
        <end position="26"/>
    </location>
</feature>
<keyword evidence="1" id="KW-0812">Transmembrane</keyword>
<protein>
    <submittedName>
        <fullName evidence="2">Uncharacterized protein</fullName>
    </submittedName>
</protein>
<dbReference type="GeneID" id="61187317"/>
<gene>
    <name evidence="2" type="ORF">FGL89_06115</name>
</gene>
<reference evidence="2 3" key="1">
    <citation type="submission" date="2019-06" db="EMBL/GenBank/DDBJ databases">
        <title>Genome analyses of bacteria isolated from kimchi.</title>
        <authorList>
            <person name="Lee S."/>
            <person name="Ahn S."/>
            <person name="Roh S."/>
        </authorList>
    </citation>
    <scope>NUCLEOTIDE SEQUENCE [LARGE SCALE GENOMIC DNA]</scope>
    <source>
        <strain evidence="2 3">CBA3620</strain>
    </source>
</reference>
<dbReference type="AlphaFoldDB" id="A0AAE6M222"/>
<organism evidence="2 3">
    <name type="scientific">Leuconostoc carnosum</name>
    <dbReference type="NCBI Taxonomy" id="1252"/>
    <lineage>
        <taxon>Bacteria</taxon>
        <taxon>Bacillati</taxon>
        <taxon>Bacillota</taxon>
        <taxon>Bacilli</taxon>
        <taxon>Lactobacillales</taxon>
        <taxon>Lactobacillaceae</taxon>
        <taxon>Leuconostoc</taxon>
    </lineage>
</organism>
<name>A0AAE6M222_LEUCA</name>
<dbReference type="OMA" id="RSQMIIL"/>
<evidence type="ECO:0000313" key="3">
    <source>
        <dbReference type="Proteomes" id="UP000321332"/>
    </source>
</evidence>
<dbReference type="Proteomes" id="UP000321332">
    <property type="component" value="Chromosome"/>
</dbReference>
<dbReference type="RefSeq" id="WP_014974857.1">
    <property type="nucleotide sequence ID" value="NZ_CP042374.1"/>
</dbReference>
<keyword evidence="1" id="KW-0472">Membrane</keyword>
<sequence>MIKRQSATILVSTIIIMGVLSGVFLLQNVAFNAQLRARSELIELTVIDNIQLQASLKYSQQKAHNQTVGEANVIVTGNKLLINYNGTRHTRQLLVKPT</sequence>
<accession>A0AAE6M222</accession>
<keyword evidence="1" id="KW-1133">Transmembrane helix</keyword>
<dbReference type="EMBL" id="CP042374">
    <property type="protein sequence ID" value="QEA33722.1"/>
    <property type="molecule type" value="Genomic_DNA"/>
</dbReference>
<evidence type="ECO:0000256" key="1">
    <source>
        <dbReference type="SAM" id="Phobius"/>
    </source>
</evidence>
<evidence type="ECO:0000313" key="2">
    <source>
        <dbReference type="EMBL" id="QEA33722.1"/>
    </source>
</evidence>